<evidence type="ECO:0000259" key="1">
    <source>
        <dbReference type="PROSITE" id="PS51332"/>
    </source>
</evidence>
<dbReference type="SUPFAM" id="SSF52242">
    <property type="entry name" value="Cobalamin (vitamin B12)-binding domain"/>
    <property type="match status" value="1"/>
</dbReference>
<dbReference type="AlphaFoldDB" id="A0A7C3EVM8"/>
<sequence>MADPGPSLSQLSAAILAGNSQAAISAIRGALSAGTSPDDLIFKGILGAWSSFCAWHERDPQGALKAWLDCFNATMKALKEIDASTQTPRKEAPSVIVATARGEGHILMKEIITTMLRSRGFRVHSSRKGVTMDDLKEALSDPALKFAILSCIDPEALDSAIVLVRGIRAARGDVKIIAGGPMAQKVGADVIINEIDQLLMRLIHY</sequence>
<dbReference type="EMBL" id="DSTX01000001">
    <property type="protein sequence ID" value="HFK19863.1"/>
    <property type="molecule type" value="Genomic_DNA"/>
</dbReference>
<dbReference type="PROSITE" id="PS51332">
    <property type="entry name" value="B12_BINDING"/>
    <property type="match status" value="1"/>
</dbReference>
<dbReference type="InterPro" id="IPR006158">
    <property type="entry name" value="Cobalamin-bd"/>
</dbReference>
<dbReference type="Pfam" id="PF02310">
    <property type="entry name" value="B12-binding"/>
    <property type="match status" value="1"/>
</dbReference>
<dbReference type="GO" id="GO:0031419">
    <property type="term" value="F:cobalamin binding"/>
    <property type="evidence" value="ECO:0007669"/>
    <property type="project" value="InterPro"/>
</dbReference>
<evidence type="ECO:0000313" key="2">
    <source>
        <dbReference type="EMBL" id="HFK19863.1"/>
    </source>
</evidence>
<accession>A0A7C3EVM8</accession>
<proteinExistence type="predicted"/>
<protein>
    <recommendedName>
        <fullName evidence="1">B12-binding domain-containing protein</fullName>
    </recommendedName>
</protein>
<dbReference type="InterPro" id="IPR036724">
    <property type="entry name" value="Cobalamin-bd_sf"/>
</dbReference>
<organism evidence="2">
    <name type="scientific">Candidatus Methanomethylicus mesodigestus</name>
    <dbReference type="NCBI Taxonomy" id="1867258"/>
    <lineage>
        <taxon>Archaea</taxon>
        <taxon>Thermoproteota</taxon>
        <taxon>Methanosuratincolia</taxon>
        <taxon>Candidatus Methanomethylicales</taxon>
        <taxon>Candidatus Methanomethylicaceae</taxon>
        <taxon>Candidatus Methanomethylicus</taxon>
    </lineage>
</organism>
<dbReference type="Gene3D" id="3.40.50.280">
    <property type="entry name" value="Cobalamin-binding domain"/>
    <property type="match status" value="1"/>
</dbReference>
<dbReference type="GO" id="GO:0046872">
    <property type="term" value="F:metal ion binding"/>
    <property type="evidence" value="ECO:0007669"/>
    <property type="project" value="InterPro"/>
</dbReference>
<comment type="caution">
    <text evidence="2">The sequence shown here is derived from an EMBL/GenBank/DDBJ whole genome shotgun (WGS) entry which is preliminary data.</text>
</comment>
<gene>
    <name evidence="2" type="ORF">ENS19_01125</name>
</gene>
<feature type="domain" description="B12-binding" evidence="1">
    <location>
        <begin position="92"/>
        <end position="205"/>
    </location>
</feature>
<reference evidence="2" key="1">
    <citation type="journal article" date="2020" name="mSystems">
        <title>Genome- and Community-Level Interaction Insights into Carbon Utilization and Element Cycling Functions of Hydrothermarchaeota in Hydrothermal Sediment.</title>
        <authorList>
            <person name="Zhou Z."/>
            <person name="Liu Y."/>
            <person name="Xu W."/>
            <person name="Pan J."/>
            <person name="Luo Z.H."/>
            <person name="Li M."/>
        </authorList>
    </citation>
    <scope>NUCLEOTIDE SEQUENCE [LARGE SCALE GENOMIC DNA]</scope>
    <source>
        <strain evidence="2">SpSt-468</strain>
    </source>
</reference>
<name>A0A7C3EVM8_9CREN</name>